<evidence type="ECO:0000313" key="2">
    <source>
        <dbReference type="Proteomes" id="UP000033710"/>
    </source>
</evidence>
<dbReference type="RefSeq" id="XP_016588530.1">
    <property type="nucleotide sequence ID" value="XM_016736371.1"/>
</dbReference>
<evidence type="ECO:0000313" key="1">
    <source>
        <dbReference type="EMBL" id="KJR85854.1"/>
    </source>
</evidence>
<sequence>MSYYFAIVGTQDNPLFEYEFGTSKQGGDGQAHFAEQARHLNQFVVHSSLDVVEEVQWGGNGQMCVPPSHPYLLTPCRHPVVTRLSPDTRSRYLKCVDKFFHNYVSCFITGSNAKFLLLHQPTTASNAFAYGSGAGGMGAAGGPLMGASGLLGAGNNASSAVTAAASSRASTSIGANPTSAATEEAIKNFFNEVYENWVKTTMSPFYKANMEIRSPVFRTRVAAAGKKYL</sequence>
<dbReference type="InterPro" id="IPR006722">
    <property type="entry name" value="Sedlin"/>
</dbReference>
<dbReference type="AlphaFoldDB" id="A0A0F2M9T5"/>
<dbReference type="OrthoDB" id="10252102at2759"/>
<dbReference type="GO" id="GO:0005737">
    <property type="term" value="C:cytoplasm"/>
    <property type="evidence" value="ECO:0007669"/>
    <property type="project" value="GOC"/>
</dbReference>
<comment type="caution">
    <text evidence="1">The sequence shown here is derived from an EMBL/GenBank/DDBJ whole genome shotgun (WGS) entry which is preliminary data.</text>
</comment>
<dbReference type="InterPro" id="IPR011012">
    <property type="entry name" value="Longin-like_dom_sf"/>
</dbReference>
<dbReference type="SUPFAM" id="SSF64356">
    <property type="entry name" value="SNARE-like"/>
    <property type="match status" value="1"/>
</dbReference>
<dbReference type="PANTHER" id="PTHR12403">
    <property type="entry name" value="TRAFFICKING PROTEIN PARTICLE COMPLEX SUBUNIT 2"/>
    <property type="match status" value="1"/>
</dbReference>
<dbReference type="Gene3D" id="3.30.450.70">
    <property type="match status" value="1"/>
</dbReference>
<dbReference type="CDD" id="cd14825">
    <property type="entry name" value="TRAPPC2_sedlin"/>
    <property type="match status" value="1"/>
</dbReference>
<evidence type="ECO:0008006" key="3">
    <source>
        <dbReference type="Google" id="ProtNLM"/>
    </source>
</evidence>
<dbReference type="GeneID" id="27671648"/>
<dbReference type="VEuPathDB" id="FungiDB:SPSK_09801"/>
<dbReference type="KEGG" id="ssck:SPSK_09801"/>
<organism evidence="1 2">
    <name type="scientific">Sporothrix schenckii 1099-18</name>
    <dbReference type="NCBI Taxonomy" id="1397361"/>
    <lineage>
        <taxon>Eukaryota</taxon>
        <taxon>Fungi</taxon>
        <taxon>Dikarya</taxon>
        <taxon>Ascomycota</taxon>
        <taxon>Pezizomycotina</taxon>
        <taxon>Sordariomycetes</taxon>
        <taxon>Sordariomycetidae</taxon>
        <taxon>Ophiostomatales</taxon>
        <taxon>Ophiostomataceae</taxon>
        <taxon>Sporothrix</taxon>
    </lineage>
</organism>
<protein>
    <recommendedName>
        <fullName evidence="3">Trafficking protein particle complex subunit 2</fullName>
    </recommendedName>
</protein>
<dbReference type="Proteomes" id="UP000033710">
    <property type="component" value="Unassembled WGS sequence"/>
</dbReference>
<proteinExistence type="predicted"/>
<reference evidence="1 2" key="2">
    <citation type="journal article" date="2015" name="Eukaryot. Cell">
        <title>Asexual propagation of a virulent clone complex in a human and feline outbreak of sporotrichosis.</title>
        <authorList>
            <person name="Teixeira Mde M."/>
            <person name="Rodrigues A.M."/>
            <person name="Tsui C.K."/>
            <person name="de Almeida L.G."/>
            <person name="Van Diepeningen A.D."/>
            <person name="van den Ende B.G."/>
            <person name="Fernandes G.F."/>
            <person name="Kano R."/>
            <person name="Hamelin R.C."/>
            <person name="Lopes-Bezerra L.M."/>
            <person name="Vasconcelos A.T."/>
            <person name="de Hoog S."/>
            <person name="de Camargo Z.P."/>
            <person name="Felipe M.S."/>
        </authorList>
    </citation>
    <scope>NUCLEOTIDE SEQUENCE [LARGE SCALE GENOMIC DNA]</scope>
    <source>
        <strain evidence="1 2">1099-18</strain>
    </source>
</reference>
<gene>
    <name evidence="1" type="ORF">SPSK_09801</name>
</gene>
<dbReference type="GO" id="GO:0006888">
    <property type="term" value="P:endoplasmic reticulum to Golgi vesicle-mediated transport"/>
    <property type="evidence" value="ECO:0007669"/>
    <property type="project" value="InterPro"/>
</dbReference>
<accession>A0A0F2M9T5</accession>
<name>A0A0F2M9T5_SPOSC</name>
<dbReference type="EMBL" id="AXCR01000007">
    <property type="protein sequence ID" value="KJR85854.1"/>
    <property type="molecule type" value="Genomic_DNA"/>
</dbReference>
<reference evidence="1 2" key="1">
    <citation type="journal article" date="2014" name="BMC Genomics">
        <title>Comparative genomics of the major fungal agents of human and animal Sporotrichosis: Sporothrix schenckii and Sporothrix brasiliensis.</title>
        <authorList>
            <person name="Teixeira M.M."/>
            <person name="de Almeida L.G."/>
            <person name="Kubitschek-Barreira P."/>
            <person name="Alves F.L."/>
            <person name="Kioshima E.S."/>
            <person name="Abadio A.K."/>
            <person name="Fernandes L."/>
            <person name="Derengowski L.S."/>
            <person name="Ferreira K.S."/>
            <person name="Souza R.C."/>
            <person name="Ruiz J.C."/>
            <person name="de Andrade N.C."/>
            <person name="Paes H.C."/>
            <person name="Nicola A.M."/>
            <person name="Albuquerque P."/>
            <person name="Gerber A.L."/>
            <person name="Martins V.P."/>
            <person name="Peconick L.D."/>
            <person name="Neto A.V."/>
            <person name="Chaucanez C.B."/>
            <person name="Silva P.A."/>
            <person name="Cunha O.L."/>
            <person name="de Oliveira F.F."/>
            <person name="dos Santos T.C."/>
            <person name="Barros A.L."/>
            <person name="Soares M.A."/>
            <person name="de Oliveira L.M."/>
            <person name="Marini M.M."/>
            <person name="Villalobos-Duno H."/>
            <person name="Cunha M.M."/>
            <person name="de Hoog S."/>
            <person name="da Silveira J.F."/>
            <person name="Henrissat B."/>
            <person name="Nino-Vega G.A."/>
            <person name="Cisalpino P.S."/>
            <person name="Mora-Montes H.M."/>
            <person name="Almeida S.R."/>
            <person name="Stajich J.E."/>
            <person name="Lopes-Bezerra L.M."/>
            <person name="Vasconcelos A.T."/>
            <person name="Felipe M.S."/>
        </authorList>
    </citation>
    <scope>NUCLEOTIDE SEQUENCE [LARGE SCALE GENOMIC DNA]</scope>
    <source>
        <strain evidence="1 2">1099-18</strain>
    </source>
</reference>
<dbReference type="Pfam" id="PF04628">
    <property type="entry name" value="Sedlin_N"/>
    <property type="match status" value="1"/>
</dbReference>